<dbReference type="STRING" id="935700.jaqu_17210"/>
<keyword evidence="3" id="KW-1185">Reference proteome</keyword>
<accession>A0A0D1D9C1</accession>
<feature type="signal peptide" evidence="1">
    <location>
        <begin position="1"/>
        <end position="21"/>
    </location>
</feature>
<comment type="caution">
    <text evidence="2">The sequence shown here is derived from an EMBL/GenBank/DDBJ whole genome shotgun (WGS) entry which is preliminary data.</text>
</comment>
<dbReference type="OrthoDB" id="7744610at2"/>
<evidence type="ECO:0000313" key="2">
    <source>
        <dbReference type="EMBL" id="KIT16493.1"/>
    </source>
</evidence>
<dbReference type="Proteomes" id="UP000032232">
    <property type="component" value="Unassembled WGS sequence"/>
</dbReference>
<keyword evidence="1" id="KW-0732">Signal</keyword>
<protein>
    <submittedName>
        <fullName evidence="2">Uncharacterized protein</fullName>
    </submittedName>
</protein>
<organism evidence="2 3">
    <name type="scientific">Jannaschia aquimarina</name>
    <dbReference type="NCBI Taxonomy" id="935700"/>
    <lineage>
        <taxon>Bacteria</taxon>
        <taxon>Pseudomonadati</taxon>
        <taxon>Pseudomonadota</taxon>
        <taxon>Alphaproteobacteria</taxon>
        <taxon>Rhodobacterales</taxon>
        <taxon>Roseobacteraceae</taxon>
        <taxon>Jannaschia</taxon>
    </lineage>
</organism>
<dbReference type="RefSeq" id="WP_043918554.1">
    <property type="nucleotide sequence ID" value="NZ_FZPF01000005.1"/>
</dbReference>
<proteinExistence type="predicted"/>
<evidence type="ECO:0000313" key="3">
    <source>
        <dbReference type="Proteomes" id="UP000032232"/>
    </source>
</evidence>
<dbReference type="PATRIC" id="fig|935700.4.peg.1786"/>
<name>A0A0D1D9C1_9RHOB</name>
<dbReference type="EMBL" id="JYFE01000032">
    <property type="protein sequence ID" value="KIT16493.1"/>
    <property type="molecule type" value="Genomic_DNA"/>
</dbReference>
<sequence length="110" mass="11781">MNKVIATALLAAAATVGSAPAAVADHHASGLRPGEQITIKCARYIARSDRVIWDRPMAVFLDDLRRIGYSPERAEAIGNRVCRDGALVNNAEGLAATMREILRTTPPTGR</sequence>
<gene>
    <name evidence="2" type="ORF">jaqu_17210</name>
</gene>
<reference evidence="2 3" key="1">
    <citation type="submission" date="2015-02" db="EMBL/GenBank/DDBJ databases">
        <title>Genome Sequence of Jannaschia aquimarina DSM28248, a member of the Roseobacter clade.</title>
        <authorList>
            <person name="Voget S."/>
            <person name="Daniel R."/>
        </authorList>
    </citation>
    <scope>NUCLEOTIDE SEQUENCE [LARGE SCALE GENOMIC DNA]</scope>
    <source>
        <strain evidence="2 3">GSW-M26</strain>
    </source>
</reference>
<dbReference type="AlphaFoldDB" id="A0A0D1D9C1"/>
<feature type="chain" id="PRO_5002244680" evidence="1">
    <location>
        <begin position="22"/>
        <end position="110"/>
    </location>
</feature>
<evidence type="ECO:0000256" key="1">
    <source>
        <dbReference type="SAM" id="SignalP"/>
    </source>
</evidence>